<evidence type="ECO:0000256" key="9">
    <source>
        <dbReference type="ARBA" id="ARBA00023027"/>
    </source>
</evidence>
<sequence>MGPGAPFAGPGQVVGLLGGSFDPPHEGHVRISDEAMRRLGLDWVWWLVSPGNPLKARGPAPLGKRIAAARALVRNPRVKVTDLEARLGTRFTAETLARLRARYPQVTFVWIMGSDNLAQFHRWRDWRRIMGTVPVAVMARPGARLRARFAPAARAFRPAQLNERDARQLKRRAPPAWVALDHALSPLSSTAIRARGGWSG</sequence>
<dbReference type="AlphaFoldDB" id="A0A5C4NAS7"/>
<dbReference type="GO" id="GO:0004515">
    <property type="term" value="F:nicotinate-nucleotide adenylyltransferase activity"/>
    <property type="evidence" value="ECO:0007669"/>
    <property type="project" value="UniProtKB-UniRule"/>
</dbReference>
<dbReference type="RefSeq" id="WP_139082914.1">
    <property type="nucleotide sequence ID" value="NZ_VDFV01000035.1"/>
</dbReference>
<comment type="function">
    <text evidence="1 11">Catalyzes the reversible adenylation of nicotinate mononucleotide (NaMN) to nicotinic acid adenine dinucleotide (NaAD).</text>
</comment>
<dbReference type="InterPro" id="IPR004821">
    <property type="entry name" value="Cyt_trans-like"/>
</dbReference>
<dbReference type="NCBIfam" id="NF000845">
    <property type="entry name" value="PRK00071.2-4"/>
    <property type="match status" value="1"/>
</dbReference>
<keyword evidence="6 11" id="KW-0548">Nucleotidyltransferase</keyword>
<evidence type="ECO:0000256" key="6">
    <source>
        <dbReference type="ARBA" id="ARBA00022695"/>
    </source>
</evidence>
<dbReference type="Proteomes" id="UP000305709">
    <property type="component" value="Unassembled WGS sequence"/>
</dbReference>
<comment type="catalytic activity">
    <reaction evidence="10 11">
        <text>nicotinate beta-D-ribonucleotide + ATP + H(+) = deamido-NAD(+) + diphosphate</text>
        <dbReference type="Rhea" id="RHEA:22860"/>
        <dbReference type="ChEBI" id="CHEBI:15378"/>
        <dbReference type="ChEBI" id="CHEBI:30616"/>
        <dbReference type="ChEBI" id="CHEBI:33019"/>
        <dbReference type="ChEBI" id="CHEBI:57502"/>
        <dbReference type="ChEBI" id="CHEBI:58437"/>
        <dbReference type="EC" id="2.7.7.18"/>
    </reaction>
</comment>
<name>A0A5C4NAS7_9RHOB</name>
<keyword evidence="9 11" id="KW-0520">NAD</keyword>
<dbReference type="UniPathway" id="UPA00253">
    <property type="reaction ID" value="UER00332"/>
</dbReference>
<dbReference type="CDD" id="cd02165">
    <property type="entry name" value="NMNAT"/>
    <property type="match status" value="1"/>
</dbReference>
<keyword evidence="4 11" id="KW-0662">Pyridine nucleotide biosynthesis</keyword>
<dbReference type="InterPro" id="IPR005248">
    <property type="entry name" value="NadD/NMNAT"/>
</dbReference>
<protein>
    <recommendedName>
        <fullName evidence="11">Probable nicotinate-nucleotide adenylyltransferase</fullName>
        <ecNumber evidence="11">2.7.7.18</ecNumber>
    </recommendedName>
    <alternativeName>
        <fullName evidence="11">Deamido-NAD(+) diphosphorylase</fullName>
    </alternativeName>
    <alternativeName>
        <fullName evidence="11">Deamido-NAD(+) pyrophosphorylase</fullName>
    </alternativeName>
    <alternativeName>
        <fullName evidence="11">Nicotinate mononucleotide adenylyltransferase</fullName>
        <shortName evidence="11">NaMN adenylyltransferase</shortName>
    </alternativeName>
</protein>
<evidence type="ECO:0000256" key="1">
    <source>
        <dbReference type="ARBA" id="ARBA00002324"/>
    </source>
</evidence>
<evidence type="ECO:0000259" key="12">
    <source>
        <dbReference type="Pfam" id="PF01467"/>
    </source>
</evidence>
<dbReference type="InterPro" id="IPR014729">
    <property type="entry name" value="Rossmann-like_a/b/a_fold"/>
</dbReference>
<keyword evidence="5 11" id="KW-0808">Transferase</keyword>
<reference evidence="13 14" key="1">
    <citation type="submission" date="2019-06" db="EMBL/GenBank/DDBJ databases">
        <authorList>
            <person name="Jiang L."/>
        </authorList>
    </citation>
    <scope>NUCLEOTIDE SEQUENCE [LARGE SCALE GENOMIC DNA]</scope>
    <source>
        <strain evidence="13 14">YIM 48858</strain>
    </source>
</reference>
<evidence type="ECO:0000256" key="4">
    <source>
        <dbReference type="ARBA" id="ARBA00022642"/>
    </source>
</evidence>
<comment type="similarity">
    <text evidence="3 11">Belongs to the NadD family.</text>
</comment>
<evidence type="ECO:0000256" key="2">
    <source>
        <dbReference type="ARBA" id="ARBA00005019"/>
    </source>
</evidence>
<dbReference type="EC" id="2.7.7.18" evidence="11"/>
<keyword evidence="14" id="KW-1185">Reference proteome</keyword>
<evidence type="ECO:0000256" key="3">
    <source>
        <dbReference type="ARBA" id="ARBA00009014"/>
    </source>
</evidence>
<dbReference type="PANTHER" id="PTHR39321:SF3">
    <property type="entry name" value="PHOSPHOPANTETHEINE ADENYLYLTRANSFERASE"/>
    <property type="match status" value="1"/>
</dbReference>
<comment type="pathway">
    <text evidence="2 11">Cofactor biosynthesis; NAD(+) biosynthesis; deamido-NAD(+) from nicotinate D-ribonucleotide: step 1/1.</text>
</comment>
<dbReference type="NCBIfam" id="TIGR00482">
    <property type="entry name" value="nicotinate (nicotinamide) nucleotide adenylyltransferase"/>
    <property type="match status" value="1"/>
</dbReference>
<dbReference type="HAMAP" id="MF_00244">
    <property type="entry name" value="NaMN_adenylyltr"/>
    <property type="match status" value="1"/>
</dbReference>
<evidence type="ECO:0000256" key="7">
    <source>
        <dbReference type="ARBA" id="ARBA00022741"/>
    </source>
</evidence>
<proteinExistence type="inferred from homology"/>
<dbReference type="Pfam" id="PF01467">
    <property type="entry name" value="CTP_transf_like"/>
    <property type="match status" value="1"/>
</dbReference>
<dbReference type="PANTHER" id="PTHR39321">
    <property type="entry name" value="NICOTINATE-NUCLEOTIDE ADENYLYLTRANSFERASE-RELATED"/>
    <property type="match status" value="1"/>
</dbReference>
<evidence type="ECO:0000256" key="11">
    <source>
        <dbReference type="HAMAP-Rule" id="MF_00244"/>
    </source>
</evidence>
<evidence type="ECO:0000256" key="5">
    <source>
        <dbReference type="ARBA" id="ARBA00022679"/>
    </source>
</evidence>
<evidence type="ECO:0000256" key="8">
    <source>
        <dbReference type="ARBA" id="ARBA00022840"/>
    </source>
</evidence>
<dbReference type="EMBL" id="VDFV01000035">
    <property type="protein sequence ID" value="TNC65985.1"/>
    <property type="molecule type" value="Genomic_DNA"/>
</dbReference>
<keyword evidence="7 11" id="KW-0547">Nucleotide-binding</keyword>
<evidence type="ECO:0000256" key="10">
    <source>
        <dbReference type="ARBA" id="ARBA00048721"/>
    </source>
</evidence>
<accession>A0A5C4NAS7</accession>
<dbReference type="NCBIfam" id="NF000843">
    <property type="entry name" value="PRK00071.2-2"/>
    <property type="match status" value="1"/>
</dbReference>
<comment type="caution">
    <text evidence="13">The sequence shown here is derived from an EMBL/GenBank/DDBJ whole genome shotgun (WGS) entry which is preliminary data.</text>
</comment>
<dbReference type="OrthoDB" id="5295945at2"/>
<gene>
    <name evidence="11" type="primary">nadD</name>
    <name evidence="13" type="ORF">FHG71_17105</name>
</gene>
<dbReference type="GO" id="GO:0005524">
    <property type="term" value="F:ATP binding"/>
    <property type="evidence" value="ECO:0007669"/>
    <property type="project" value="UniProtKB-KW"/>
</dbReference>
<dbReference type="SUPFAM" id="SSF52374">
    <property type="entry name" value="Nucleotidylyl transferase"/>
    <property type="match status" value="1"/>
</dbReference>
<evidence type="ECO:0000313" key="14">
    <source>
        <dbReference type="Proteomes" id="UP000305709"/>
    </source>
</evidence>
<dbReference type="GO" id="GO:0009435">
    <property type="term" value="P:NAD+ biosynthetic process"/>
    <property type="evidence" value="ECO:0007669"/>
    <property type="project" value="UniProtKB-UniRule"/>
</dbReference>
<feature type="domain" description="Cytidyltransferase-like" evidence="12">
    <location>
        <begin position="16"/>
        <end position="195"/>
    </location>
</feature>
<dbReference type="Gene3D" id="3.40.50.620">
    <property type="entry name" value="HUPs"/>
    <property type="match status" value="1"/>
</dbReference>
<organism evidence="13 14">
    <name type="scientific">Rubellimicrobium roseum</name>
    <dbReference type="NCBI Taxonomy" id="687525"/>
    <lineage>
        <taxon>Bacteria</taxon>
        <taxon>Pseudomonadati</taxon>
        <taxon>Pseudomonadota</taxon>
        <taxon>Alphaproteobacteria</taxon>
        <taxon>Rhodobacterales</taxon>
        <taxon>Roseobacteraceae</taxon>
        <taxon>Rubellimicrobium</taxon>
    </lineage>
</organism>
<keyword evidence="8 11" id="KW-0067">ATP-binding</keyword>
<evidence type="ECO:0000313" key="13">
    <source>
        <dbReference type="EMBL" id="TNC65985.1"/>
    </source>
</evidence>